<keyword evidence="3" id="KW-1185">Reference proteome</keyword>
<feature type="coiled-coil region" evidence="1">
    <location>
        <begin position="324"/>
        <end position="351"/>
    </location>
</feature>
<keyword evidence="1" id="KW-0175">Coiled coil</keyword>
<evidence type="ECO:0000256" key="1">
    <source>
        <dbReference type="SAM" id="Coils"/>
    </source>
</evidence>
<proteinExistence type="predicted"/>
<dbReference type="Proteomes" id="UP001151760">
    <property type="component" value="Unassembled WGS sequence"/>
</dbReference>
<comment type="caution">
    <text evidence="2">The sequence shown here is derived from an EMBL/GenBank/DDBJ whole genome shotgun (WGS) entry which is preliminary data.</text>
</comment>
<dbReference type="EMBL" id="BQNB010014996">
    <property type="protein sequence ID" value="GJT34814.1"/>
    <property type="molecule type" value="Genomic_DNA"/>
</dbReference>
<dbReference type="Pfam" id="PF14223">
    <property type="entry name" value="Retrotran_gag_2"/>
    <property type="match status" value="1"/>
</dbReference>
<name>A0ABQ5DCF7_9ASTR</name>
<evidence type="ECO:0000313" key="2">
    <source>
        <dbReference type="EMBL" id="GJT34814.1"/>
    </source>
</evidence>
<sequence length="508" mass="57465">MDSESAHMVVASKVPMLKPGKFKLWWMRIEQYIQMIDYALWEVIENGNTAPKTTVVEGVEKVIPPTTAEEKGHKRLKVKARSTLMMGIPNEHQLKLNSIKDAKLLLEGIEKRFGGNAATKKTQRNLLKQQYENFIAHSSKTLDQTFDRLQKLVSQLEILGETLSQEEPELETMSMDDLYNSLKVYEPEVKGTSSSNTSIQNMAFVSSNNSGSTNEAVNTAHGVSAVSTQVSAANSINVDNLSDVVIYDLEEMDLRWQMAMLTMRARRFLKNTRRRVTVHGNESIVDMTGVIRHRKDLLTMHSWLTHLQVLVLRFDKSELMVVAYKTGEITIRELRKKLEIVQKEKDDIKFNVDKFENVSKSLNKIIESQIVDNCKKGLSYNVVPPPLTGNFMPPKPDLSFTGLEEFTNKPVVIKHVIENNEANASEAKPKAVRKNNGAPIIEDWVSDSEEENVSQTKIEKKTAKPSFVKIDFSKAKQTNKTNRKLLNKLSTIGETLTFLEAIKETGII</sequence>
<reference evidence="2" key="1">
    <citation type="journal article" date="2022" name="Int. J. Mol. Sci.">
        <title>Draft Genome of Tanacetum Coccineum: Genomic Comparison of Closely Related Tanacetum-Family Plants.</title>
        <authorList>
            <person name="Yamashiro T."/>
            <person name="Shiraishi A."/>
            <person name="Nakayama K."/>
            <person name="Satake H."/>
        </authorList>
    </citation>
    <scope>NUCLEOTIDE SEQUENCE</scope>
</reference>
<gene>
    <name evidence="2" type="ORF">Tco_0925233</name>
</gene>
<evidence type="ECO:0000313" key="3">
    <source>
        <dbReference type="Proteomes" id="UP001151760"/>
    </source>
</evidence>
<accession>A0ABQ5DCF7</accession>
<organism evidence="2 3">
    <name type="scientific">Tanacetum coccineum</name>
    <dbReference type="NCBI Taxonomy" id="301880"/>
    <lineage>
        <taxon>Eukaryota</taxon>
        <taxon>Viridiplantae</taxon>
        <taxon>Streptophyta</taxon>
        <taxon>Embryophyta</taxon>
        <taxon>Tracheophyta</taxon>
        <taxon>Spermatophyta</taxon>
        <taxon>Magnoliopsida</taxon>
        <taxon>eudicotyledons</taxon>
        <taxon>Gunneridae</taxon>
        <taxon>Pentapetalae</taxon>
        <taxon>asterids</taxon>
        <taxon>campanulids</taxon>
        <taxon>Asterales</taxon>
        <taxon>Asteraceae</taxon>
        <taxon>Asteroideae</taxon>
        <taxon>Anthemideae</taxon>
        <taxon>Anthemidinae</taxon>
        <taxon>Tanacetum</taxon>
    </lineage>
</organism>
<protein>
    <submittedName>
        <fullName evidence="2">Uncharacterized protein</fullName>
    </submittedName>
</protein>
<reference evidence="2" key="2">
    <citation type="submission" date="2022-01" db="EMBL/GenBank/DDBJ databases">
        <authorList>
            <person name="Yamashiro T."/>
            <person name="Shiraishi A."/>
            <person name="Satake H."/>
            <person name="Nakayama K."/>
        </authorList>
    </citation>
    <scope>NUCLEOTIDE SEQUENCE</scope>
</reference>